<reference evidence="2 3" key="1">
    <citation type="submission" date="2024-01" db="EMBL/GenBank/DDBJ databases">
        <title>Complete genome of Cladobotryum mycophilum ATHUM6906.</title>
        <authorList>
            <person name="Christinaki A.C."/>
            <person name="Myridakis A.I."/>
            <person name="Kouvelis V.N."/>
        </authorList>
    </citation>
    <scope>NUCLEOTIDE SEQUENCE [LARGE SCALE GENOMIC DNA]</scope>
    <source>
        <strain evidence="2 3">ATHUM6906</strain>
    </source>
</reference>
<evidence type="ECO:0000313" key="2">
    <source>
        <dbReference type="EMBL" id="KAK5992012.1"/>
    </source>
</evidence>
<name>A0ABR0SJH3_9HYPO</name>
<keyword evidence="1" id="KW-0732">Signal</keyword>
<protein>
    <submittedName>
        <fullName evidence="2">Uncharacterized protein</fullName>
    </submittedName>
</protein>
<dbReference type="Proteomes" id="UP001338125">
    <property type="component" value="Unassembled WGS sequence"/>
</dbReference>
<sequence length="449" mass="44054">MKFSISTIAVLAGSAIAAPAMAPNKNDIVKPAFDDRRLALLHVLDDNKENLSLTDQEKKIFDKFMKLMNSDEDVKKRQLGTGQVDNLAHDVNEFLEETLAEAIGNGGGGLGGIPEGVEGLIGDVAGNDKRLIGTPGGPVGGVGGAVGGIVDGATKGTPVDGITHTVTGAITKRLLGAAGGAGGPLNSLTGTIGEIVDGVDVGGPNSPVNGITHGLTEAFRKRLTGVPGGPVDGVTGTVGGAVDGLTKGTPLNGATHAVDGIVGGAAKALPKRQLGGTVGGVLGSITKDGPVDNITGGTSGVLDGVTDTVDGVFTGDLLQGATGALPKRQLDAFRNPAEKITNGVDSIVKGTNGLVTDVAQGLKVDVTNSLVQRQFNPVTGIVGDVTGVGGGNFLGPVTGLDGDFTGGVASGSIKDVTGITDGLTGGAGGATGGKLGKGLLGGSLIPGVL</sequence>
<dbReference type="EMBL" id="JAVFKD010000012">
    <property type="protein sequence ID" value="KAK5992012.1"/>
    <property type="molecule type" value="Genomic_DNA"/>
</dbReference>
<evidence type="ECO:0000256" key="1">
    <source>
        <dbReference type="SAM" id="SignalP"/>
    </source>
</evidence>
<feature type="signal peptide" evidence="1">
    <location>
        <begin position="1"/>
        <end position="17"/>
    </location>
</feature>
<comment type="caution">
    <text evidence="2">The sequence shown here is derived from an EMBL/GenBank/DDBJ whole genome shotgun (WGS) entry which is preliminary data.</text>
</comment>
<keyword evidence="3" id="KW-1185">Reference proteome</keyword>
<proteinExistence type="predicted"/>
<gene>
    <name evidence="2" type="ORF">PT974_05408</name>
</gene>
<evidence type="ECO:0000313" key="3">
    <source>
        <dbReference type="Proteomes" id="UP001338125"/>
    </source>
</evidence>
<accession>A0ABR0SJH3</accession>
<organism evidence="2 3">
    <name type="scientific">Cladobotryum mycophilum</name>
    <dbReference type="NCBI Taxonomy" id="491253"/>
    <lineage>
        <taxon>Eukaryota</taxon>
        <taxon>Fungi</taxon>
        <taxon>Dikarya</taxon>
        <taxon>Ascomycota</taxon>
        <taxon>Pezizomycotina</taxon>
        <taxon>Sordariomycetes</taxon>
        <taxon>Hypocreomycetidae</taxon>
        <taxon>Hypocreales</taxon>
        <taxon>Hypocreaceae</taxon>
        <taxon>Cladobotryum</taxon>
    </lineage>
</organism>
<feature type="chain" id="PRO_5047206779" evidence="1">
    <location>
        <begin position="18"/>
        <end position="449"/>
    </location>
</feature>